<name>A0A1K1MGA9_9FLAO</name>
<proteinExistence type="predicted"/>
<keyword evidence="7" id="KW-0812">Transmembrane</keyword>
<keyword evidence="1 4" id="KW-0349">Heme</keyword>
<feature type="coiled-coil region" evidence="5">
    <location>
        <begin position="149"/>
        <end position="176"/>
    </location>
</feature>
<gene>
    <name evidence="9" type="ORF">SAMN02927921_00573</name>
</gene>
<sequence length="286" mass="32125">MRSFSSYLRIIVIVALVFGAAEYFIDSGDKPAFIEYPAVLLFLLTFTIILVAVEAVLSALRRLTEVMMTEEQRQAEEAKVPWHKVWLKKLTKTKPLEQEGEILLDHNYDGIRELDNSLPPWWLYGFYLTIIFAALYLVRFEIMDGPDQEEEYRTEVAQAEEAIARYRETAKDLVDANTVTLLTEADDLEAGKAIFQTNCVACHMADGGGGIGPNLTDPYWILGGGIKNVFHTISEGGRSGKGMIAWKQSLRPLEIQQVASYVLSMEGTTPANPKEPQGDLWEAKEE</sequence>
<dbReference type="Proteomes" id="UP000182248">
    <property type="component" value="Unassembled WGS sequence"/>
</dbReference>
<feature type="transmembrane region" description="Helical" evidence="7">
    <location>
        <begin position="121"/>
        <end position="138"/>
    </location>
</feature>
<dbReference type="InterPro" id="IPR038414">
    <property type="entry name" value="CcoP_N_sf"/>
</dbReference>
<dbReference type="STRING" id="1150368.SAMN02927921_00573"/>
<evidence type="ECO:0000256" key="1">
    <source>
        <dbReference type="ARBA" id="ARBA00022617"/>
    </source>
</evidence>
<dbReference type="RefSeq" id="WP_072315856.1">
    <property type="nucleotide sequence ID" value="NZ_FPJE01000002.1"/>
</dbReference>
<organism evidence="9 10">
    <name type="scientific">Sinomicrobium oceani</name>
    <dbReference type="NCBI Taxonomy" id="1150368"/>
    <lineage>
        <taxon>Bacteria</taxon>
        <taxon>Pseudomonadati</taxon>
        <taxon>Bacteroidota</taxon>
        <taxon>Flavobacteriia</taxon>
        <taxon>Flavobacteriales</taxon>
        <taxon>Flavobacteriaceae</taxon>
        <taxon>Sinomicrobium</taxon>
    </lineage>
</organism>
<evidence type="ECO:0000256" key="6">
    <source>
        <dbReference type="SAM" id="MobiDB-lite"/>
    </source>
</evidence>
<dbReference type="InterPro" id="IPR009056">
    <property type="entry name" value="Cyt_c-like_dom"/>
</dbReference>
<dbReference type="InterPro" id="IPR032858">
    <property type="entry name" value="CcoP_N"/>
</dbReference>
<dbReference type="AlphaFoldDB" id="A0A1K1MGA9"/>
<protein>
    <submittedName>
        <fullName evidence="9">Cytochrome c oxidase cbb3-type subunit 3</fullName>
    </submittedName>
</protein>
<accession>A0A1K1MGA9</accession>
<keyword evidence="3 4" id="KW-0408">Iron</keyword>
<keyword evidence="7" id="KW-0472">Membrane</keyword>
<dbReference type="Gene3D" id="1.10.760.10">
    <property type="entry name" value="Cytochrome c-like domain"/>
    <property type="match status" value="1"/>
</dbReference>
<evidence type="ECO:0000256" key="7">
    <source>
        <dbReference type="SAM" id="Phobius"/>
    </source>
</evidence>
<evidence type="ECO:0000259" key="8">
    <source>
        <dbReference type="PROSITE" id="PS51007"/>
    </source>
</evidence>
<keyword evidence="2 4" id="KW-0479">Metal-binding</keyword>
<dbReference type="OrthoDB" id="9811281at2"/>
<reference evidence="9 10" key="1">
    <citation type="submission" date="2016-11" db="EMBL/GenBank/DDBJ databases">
        <authorList>
            <person name="Jaros S."/>
            <person name="Januszkiewicz K."/>
            <person name="Wedrychowicz H."/>
        </authorList>
    </citation>
    <scope>NUCLEOTIDE SEQUENCE [LARGE SCALE GENOMIC DNA]</scope>
    <source>
        <strain evidence="9 10">CGMCC 1.12145</strain>
    </source>
</reference>
<feature type="region of interest" description="Disordered" evidence="6">
    <location>
        <begin position="266"/>
        <end position="286"/>
    </location>
</feature>
<dbReference type="PROSITE" id="PS51007">
    <property type="entry name" value="CYTC"/>
    <property type="match status" value="1"/>
</dbReference>
<keyword evidence="7" id="KW-1133">Transmembrane helix</keyword>
<feature type="transmembrane region" description="Helical" evidence="7">
    <location>
        <begin position="37"/>
        <end position="60"/>
    </location>
</feature>
<dbReference type="SUPFAM" id="SSF46626">
    <property type="entry name" value="Cytochrome c"/>
    <property type="match status" value="1"/>
</dbReference>
<dbReference type="Pfam" id="PF13442">
    <property type="entry name" value="Cytochrome_CBB3"/>
    <property type="match status" value="1"/>
</dbReference>
<dbReference type="Pfam" id="PF14715">
    <property type="entry name" value="FixP_N"/>
    <property type="match status" value="1"/>
</dbReference>
<evidence type="ECO:0000256" key="5">
    <source>
        <dbReference type="SAM" id="Coils"/>
    </source>
</evidence>
<evidence type="ECO:0000256" key="2">
    <source>
        <dbReference type="ARBA" id="ARBA00022723"/>
    </source>
</evidence>
<dbReference type="InterPro" id="IPR036909">
    <property type="entry name" value="Cyt_c-like_dom_sf"/>
</dbReference>
<evidence type="ECO:0000313" key="9">
    <source>
        <dbReference type="EMBL" id="SFW20990.1"/>
    </source>
</evidence>
<evidence type="ECO:0000256" key="3">
    <source>
        <dbReference type="ARBA" id="ARBA00023004"/>
    </source>
</evidence>
<dbReference type="InterPro" id="IPR050597">
    <property type="entry name" value="Cytochrome_c_Oxidase_Subunit"/>
</dbReference>
<dbReference type="GO" id="GO:0046872">
    <property type="term" value="F:metal ion binding"/>
    <property type="evidence" value="ECO:0007669"/>
    <property type="project" value="UniProtKB-KW"/>
</dbReference>
<keyword evidence="10" id="KW-1185">Reference proteome</keyword>
<dbReference type="EMBL" id="FPJE01000002">
    <property type="protein sequence ID" value="SFW20990.1"/>
    <property type="molecule type" value="Genomic_DNA"/>
</dbReference>
<feature type="transmembrane region" description="Helical" evidence="7">
    <location>
        <begin position="6"/>
        <end position="25"/>
    </location>
</feature>
<dbReference type="Gene3D" id="6.10.280.130">
    <property type="match status" value="1"/>
</dbReference>
<dbReference type="GO" id="GO:0020037">
    <property type="term" value="F:heme binding"/>
    <property type="evidence" value="ECO:0007669"/>
    <property type="project" value="InterPro"/>
</dbReference>
<dbReference type="PANTHER" id="PTHR33751:SF1">
    <property type="entry name" value="CBB3-TYPE CYTOCHROME C OXIDASE SUBUNIT FIXP"/>
    <property type="match status" value="1"/>
</dbReference>
<feature type="domain" description="Cytochrome c" evidence="8">
    <location>
        <begin position="186"/>
        <end position="266"/>
    </location>
</feature>
<evidence type="ECO:0000256" key="4">
    <source>
        <dbReference type="PROSITE-ProRule" id="PRU00433"/>
    </source>
</evidence>
<dbReference type="GO" id="GO:0009055">
    <property type="term" value="F:electron transfer activity"/>
    <property type="evidence" value="ECO:0007669"/>
    <property type="project" value="InterPro"/>
</dbReference>
<keyword evidence="5" id="KW-0175">Coiled coil</keyword>
<dbReference type="PANTHER" id="PTHR33751">
    <property type="entry name" value="CBB3-TYPE CYTOCHROME C OXIDASE SUBUNIT FIXP"/>
    <property type="match status" value="1"/>
</dbReference>
<evidence type="ECO:0000313" key="10">
    <source>
        <dbReference type="Proteomes" id="UP000182248"/>
    </source>
</evidence>